<evidence type="ECO:0000313" key="7">
    <source>
        <dbReference type="Proteomes" id="UP000190188"/>
    </source>
</evidence>
<dbReference type="GO" id="GO:0005524">
    <property type="term" value="F:ATP binding"/>
    <property type="evidence" value="ECO:0007669"/>
    <property type="project" value="InterPro"/>
</dbReference>
<dbReference type="InterPro" id="IPR000330">
    <property type="entry name" value="SNF2_N"/>
</dbReference>
<dbReference type="OrthoDB" id="9760715at2"/>
<evidence type="ECO:0000259" key="3">
    <source>
        <dbReference type="PROSITE" id="PS50966"/>
    </source>
</evidence>
<dbReference type="CDD" id="cd18793">
    <property type="entry name" value="SF2_C_SNF"/>
    <property type="match status" value="1"/>
</dbReference>
<dbReference type="SUPFAM" id="SSF52540">
    <property type="entry name" value="P-loop containing nucleoside triphosphate hydrolases"/>
    <property type="match status" value="2"/>
</dbReference>
<dbReference type="Gene3D" id="3.40.50.10810">
    <property type="entry name" value="Tandem AAA-ATPase domain"/>
    <property type="match status" value="1"/>
</dbReference>
<dbReference type="Gene3D" id="3.40.50.300">
    <property type="entry name" value="P-loop containing nucleotide triphosphate hydrolases"/>
    <property type="match status" value="1"/>
</dbReference>
<dbReference type="InterPro" id="IPR013663">
    <property type="entry name" value="Helicase_SWF/SNF/SWI_bac"/>
</dbReference>
<dbReference type="Pfam" id="PF00176">
    <property type="entry name" value="SNF2-rel_dom"/>
    <property type="match status" value="1"/>
</dbReference>
<organism evidence="6 7">
    <name type="scientific">Paenibacillus selenitireducens</name>
    <dbReference type="NCBI Taxonomy" id="1324314"/>
    <lineage>
        <taxon>Bacteria</taxon>
        <taxon>Bacillati</taxon>
        <taxon>Bacillota</taxon>
        <taxon>Bacilli</taxon>
        <taxon>Bacillales</taxon>
        <taxon>Paenibacillaceae</taxon>
        <taxon>Paenibacillus</taxon>
    </lineage>
</organism>
<dbReference type="PANTHER" id="PTHR10799">
    <property type="entry name" value="SNF2/RAD54 HELICASE FAMILY"/>
    <property type="match status" value="1"/>
</dbReference>
<reference evidence="6 7" key="1">
    <citation type="submission" date="2017-01" db="EMBL/GenBank/DDBJ databases">
        <title>Genome analysis of Paenibacillus selenitrireducens ES3-24.</title>
        <authorList>
            <person name="Xu D."/>
            <person name="Yao R."/>
            <person name="Zheng S."/>
        </authorList>
    </citation>
    <scope>NUCLEOTIDE SEQUENCE [LARGE SCALE GENOMIC DNA]</scope>
    <source>
        <strain evidence="6 7">ES3-24</strain>
    </source>
</reference>
<keyword evidence="2" id="KW-0863">Zinc-finger</keyword>
<name>A0A1T2X318_9BACL</name>
<keyword evidence="2" id="KW-0479">Metal-binding</keyword>
<dbReference type="InterPro" id="IPR038718">
    <property type="entry name" value="SNF2-like_sf"/>
</dbReference>
<dbReference type="FunFam" id="3.40.50.300:FF:000533">
    <property type="entry name" value="Helicase, Snf2 family"/>
    <property type="match status" value="1"/>
</dbReference>
<keyword evidence="7" id="KW-1185">Reference proteome</keyword>
<evidence type="ECO:0000313" key="6">
    <source>
        <dbReference type="EMBL" id="OPA74291.1"/>
    </source>
</evidence>
<evidence type="ECO:0000256" key="1">
    <source>
        <dbReference type="ARBA" id="ARBA00022801"/>
    </source>
</evidence>
<dbReference type="InterPro" id="IPR049730">
    <property type="entry name" value="SNF2/RAD54-like_C"/>
</dbReference>
<protein>
    <recommendedName>
        <fullName evidence="8">Helicase SNF</fullName>
    </recommendedName>
</protein>
<dbReference type="InterPro" id="IPR027417">
    <property type="entry name" value="P-loop_NTPase"/>
</dbReference>
<dbReference type="STRING" id="1324314.BVG16_24505"/>
<evidence type="ECO:0000256" key="2">
    <source>
        <dbReference type="PROSITE-ProRule" id="PRU00325"/>
    </source>
</evidence>
<accession>A0A1T2X318</accession>
<dbReference type="EMBL" id="MSZX01000011">
    <property type="protein sequence ID" value="OPA74291.1"/>
    <property type="molecule type" value="Genomic_DNA"/>
</dbReference>
<keyword evidence="2" id="KW-0862">Zinc</keyword>
<dbReference type="PROSITE" id="PS51192">
    <property type="entry name" value="HELICASE_ATP_BIND_1"/>
    <property type="match status" value="1"/>
</dbReference>
<dbReference type="AlphaFoldDB" id="A0A1T2X318"/>
<dbReference type="Pfam" id="PF08455">
    <property type="entry name" value="SNF2_assoc"/>
    <property type="match status" value="1"/>
</dbReference>
<dbReference type="Proteomes" id="UP000190188">
    <property type="component" value="Unassembled WGS sequence"/>
</dbReference>
<dbReference type="GO" id="GO:0008270">
    <property type="term" value="F:zinc ion binding"/>
    <property type="evidence" value="ECO:0007669"/>
    <property type="project" value="UniProtKB-KW"/>
</dbReference>
<dbReference type="PROSITE" id="PS50966">
    <property type="entry name" value="ZF_SWIM"/>
    <property type="match status" value="1"/>
</dbReference>
<feature type="domain" description="Helicase ATP-binding" evidence="4">
    <location>
        <begin position="678"/>
        <end position="849"/>
    </location>
</feature>
<dbReference type="GO" id="GO:0016787">
    <property type="term" value="F:hydrolase activity"/>
    <property type="evidence" value="ECO:0007669"/>
    <property type="project" value="UniProtKB-KW"/>
</dbReference>
<dbReference type="RefSeq" id="WP_078501837.1">
    <property type="nucleotide sequence ID" value="NZ_MSZX01000011.1"/>
</dbReference>
<evidence type="ECO:0008006" key="8">
    <source>
        <dbReference type="Google" id="ProtNLM"/>
    </source>
</evidence>
<dbReference type="SMART" id="SM00487">
    <property type="entry name" value="DEXDc"/>
    <property type="match status" value="1"/>
</dbReference>
<dbReference type="PROSITE" id="PS51194">
    <property type="entry name" value="HELICASE_CTER"/>
    <property type="match status" value="1"/>
</dbReference>
<gene>
    <name evidence="6" type="ORF">BVG16_24505</name>
</gene>
<dbReference type="SMART" id="SM00490">
    <property type="entry name" value="HELICc"/>
    <property type="match status" value="1"/>
</dbReference>
<dbReference type="Pfam" id="PF04434">
    <property type="entry name" value="SWIM"/>
    <property type="match status" value="1"/>
</dbReference>
<sequence length="1126" mass="130321">MSLNRKPITSRDIMELCGSAAYKKGEELYQADRIQDLTYHPNTMEYNAVVKGNKKYNVKVSKDPFGEVEASCTCASFQNYYTNCEHIAGVLCEIMDVERKLANTSQQPVKSDVLDKATLGSADADIEEARQIQLQMLQSRAREEKYRQTDAFLALFQGEMARDQTGYQPIAGQKEHLQVEFICRAVSDYLRPSVLTLEMRMGPKKVYVVQKMKAFLQHVDEGEPHEFTKMFTYDPELHGFRPEDQEVIDILLNIYRNEWIVLESWGSPSAYTSFNHERELLIPPAQWDRLLKKLVQVDTQFFQNDRNCGPLTLRDEEERIPLIFQFQEAREDGYQLDIYGFEDLMILDHYGYCVIEGQLCRLQGKEEKRIADMNRIFHNVPHLLISQEQMEPFMERVLPSLQQIGQVRITQEIQDRLTMHPLKTKVYLDRNLQEHLLVRVEYGYGNIVIPQTPEGAKSAKDIDVILIRDSEKEALIEALMNTIASRPHRDRYLFEHEEDIYNFLYHVLPQLERHAEVYATAAIQEVMYTPSQASSGPKASVNMKGDGTWLEVGFSMEGLDRQEIQQLVHAIMEKKKYYRLSTGAFVSLEQEEFQEFGMLLTQLGVKKSEVKGPQIAVPVLRGLQLEDQGEHLKGIKFGKEFRQLMEHLKHPEELEFDVPATLAPILRDYQQHGFQWMKTLAHYRFGGILADDMGLGKTLQSITFILSEQQKDEMERMPTLIVCPASLVFNWERECRKFAPELKVSVVIGDKQERAERIEALFPNSPNYRRKPDVLITSYPLLRRDIEHYEQLTFGALFLDEAQAFKNHASQTSQSVKQLRAERRFALTGTPIENSLEELWSIFDAIFPELFTSKKVFHELHREQVAKMVRPFILRRMKRDVLTELPEKIETLQTTELYPEQKKLYAAYLEKLRKQATKELVEEGFPKSRMKILAGLTRLRQLCCHPALFVEDYEGSSSKMEQLFEIIEECMSSGKRMLIFSQFTGMLEIIRSMLARMGLPCFYLAGDTPVEERLEMCSRFNEGEHDIFLISLKAGGTGLNLTGADTVILYDLWWNPAVEQQAADRAHRMGQKNVVQVIRLITQGTVEEKMYELQQKKKDLIDQVIQTGEGATTSLTEEDIRELLMI</sequence>
<dbReference type="InterPro" id="IPR014001">
    <property type="entry name" value="Helicase_ATP-bd"/>
</dbReference>
<evidence type="ECO:0000259" key="5">
    <source>
        <dbReference type="PROSITE" id="PS51194"/>
    </source>
</evidence>
<feature type="domain" description="Helicase C-terminal" evidence="5">
    <location>
        <begin position="959"/>
        <end position="1121"/>
    </location>
</feature>
<dbReference type="InterPro" id="IPR001650">
    <property type="entry name" value="Helicase_C-like"/>
</dbReference>
<dbReference type="Pfam" id="PF00271">
    <property type="entry name" value="Helicase_C"/>
    <property type="match status" value="1"/>
</dbReference>
<keyword evidence="1" id="KW-0378">Hydrolase</keyword>
<evidence type="ECO:0000259" key="4">
    <source>
        <dbReference type="PROSITE" id="PS51192"/>
    </source>
</evidence>
<feature type="domain" description="SWIM-type" evidence="3">
    <location>
        <begin position="56"/>
        <end position="95"/>
    </location>
</feature>
<dbReference type="InterPro" id="IPR007527">
    <property type="entry name" value="Znf_SWIM"/>
</dbReference>
<proteinExistence type="predicted"/>
<comment type="caution">
    <text evidence="6">The sequence shown here is derived from an EMBL/GenBank/DDBJ whole genome shotgun (WGS) entry which is preliminary data.</text>
</comment>